<dbReference type="SUPFAM" id="SSF53335">
    <property type="entry name" value="S-adenosyl-L-methionine-dependent methyltransferases"/>
    <property type="match status" value="1"/>
</dbReference>
<dbReference type="KEGG" id="huw:FPZ11_00785"/>
<protein>
    <submittedName>
        <fullName evidence="6">Class I SAM-dependent methyltransferase</fullName>
    </submittedName>
</protein>
<dbReference type="Pfam" id="PF08241">
    <property type="entry name" value="Methyltransf_11"/>
    <property type="match status" value="1"/>
</dbReference>
<dbReference type="GO" id="GO:0008757">
    <property type="term" value="F:S-adenosylmethionine-dependent methyltransferase activity"/>
    <property type="evidence" value="ECO:0007669"/>
    <property type="project" value="InterPro"/>
</dbReference>
<keyword evidence="3 6" id="KW-0808">Transferase</keyword>
<dbReference type="RefSeq" id="WP_146317545.1">
    <property type="nucleotide sequence ID" value="NZ_CP042305.1"/>
</dbReference>
<dbReference type="Proteomes" id="UP000320216">
    <property type="component" value="Chromosome"/>
</dbReference>
<dbReference type="InterPro" id="IPR013216">
    <property type="entry name" value="Methyltransf_11"/>
</dbReference>
<dbReference type="InterPro" id="IPR029063">
    <property type="entry name" value="SAM-dependent_MTases_sf"/>
</dbReference>
<gene>
    <name evidence="6" type="ORF">FPZ11_00785</name>
</gene>
<feature type="region of interest" description="Disordered" evidence="4">
    <location>
        <begin position="1"/>
        <end position="27"/>
    </location>
</feature>
<evidence type="ECO:0000256" key="1">
    <source>
        <dbReference type="ARBA" id="ARBA00008361"/>
    </source>
</evidence>
<name>A0A5B8LZG4_9MICO</name>
<dbReference type="Gene3D" id="3.40.50.150">
    <property type="entry name" value="Vaccinia Virus protein VP39"/>
    <property type="match status" value="1"/>
</dbReference>
<reference evidence="6 7" key="1">
    <citation type="submission" date="2019-07" db="EMBL/GenBank/DDBJ databases">
        <title>Full genome sequence of Humibacter sp. WJ7-1.</title>
        <authorList>
            <person name="Im W.-T."/>
        </authorList>
    </citation>
    <scope>NUCLEOTIDE SEQUENCE [LARGE SCALE GENOMIC DNA]</scope>
    <source>
        <strain evidence="6 7">WJ7-1</strain>
    </source>
</reference>
<evidence type="ECO:0000313" key="7">
    <source>
        <dbReference type="Proteomes" id="UP000320216"/>
    </source>
</evidence>
<feature type="domain" description="Methyltransferase type 11" evidence="5">
    <location>
        <begin position="69"/>
        <end position="156"/>
    </location>
</feature>
<dbReference type="PANTHER" id="PTHR44942">
    <property type="entry name" value="METHYLTRANSF_11 DOMAIN-CONTAINING PROTEIN"/>
    <property type="match status" value="1"/>
</dbReference>
<dbReference type="CDD" id="cd02440">
    <property type="entry name" value="AdoMet_MTases"/>
    <property type="match status" value="1"/>
</dbReference>
<organism evidence="6 7">
    <name type="scientific">Humibacter ginsenosidimutans</name>
    <dbReference type="NCBI Taxonomy" id="2599293"/>
    <lineage>
        <taxon>Bacteria</taxon>
        <taxon>Bacillati</taxon>
        <taxon>Actinomycetota</taxon>
        <taxon>Actinomycetes</taxon>
        <taxon>Micrococcales</taxon>
        <taxon>Microbacteriaceae</taxon>
        <taxon>Humibacter</taxon>
    </lineage>
</organism>
<dbReference type="OrthoDB" id="9797252at2"/>
<accession>A0A5B8LZG4</accession>
<sequence>MVTLSEDGAPQNSADGRDFAESSHRRREIAESFGTDAAAYDRGRPRYPEQLVEHVLDAIGRDGAGIDILDVGMGTGISALPFRDRGATVLGVEVDERMATLARDRGFTVEIAPFERWDAAGRTFDLVVSGQAWHWIDPAAGAHEAASVLRDGGAIALFWNIMRVPDALREVTHAALAAAIPGLPPAAAAASDDDPFGGQAAKAADGIRASGRFTEPGFWRHDWRRRYTRAEWLDAFPTSGGVNRLPKEQLSPLLARVGAAIDAMGGSFTMDYVTVAVIAKRA</sequence>
<proteinExistence type="inferred from homology"/>
<dbReference type="InterPro" id="IPR051052">
    <property type="entry name" value="Diverse_substrate_MTase"/>
</dbReference>
<evidence type="ECO:0000259" key="5">
    <source>
        <dbReference type="Pfam" id="PF08241"/>
    </source>
</evidence>
<evidence type="ECO:0000256" key="2">
    <source>
        <dbReference type="ARBA" id="ARBA00022603"/>
    </source>
</evidence>
<evidence type="ECO:0000256" key="4">
    <source>
        <dbReference type="SAM" id="MobiDB-lite"/>
    </source>
</evidence>
<comment type="similarity">
    <text evidence="1">Belongs to the methyltransferase superfamily.</text>
</comment>
<dbReference type="GO" id="GO:0032259">
    <property type="term" value="P:methylation"/>
    <property type="evidence" value="ECO:0007669"/>
    <property type="project" value="UniProtKB-KW"/>
</dbReference>
<dbReference type="PANTHER" id="PTHR44942:SF4">
    <property type="entry name" value="METHYLTRANSFERASE TYPE 11 DOMAIN-CONTAINING PROTEIN"/>
    <property type="match status" value="1"/>
</dbReference>
<dbReference type="EMBL" id="CP042305">
    <property type="protein sequence ID" value="QDZ13533.1"/>
    <property type="molecule type" value="Genomic_DNA"/>
</dbReference>
<evidence type="ECO:0000313" key="6">
    <source>
        <dbReference type="EMBL" id="QDZ13533.1"/>
    </source>
</evidence>
<evidence type="ECO:0000256" key="3">
    <source>
        <dbReference type="ARBA" id="ARBA00022679"/>
    </source>
</evidence>
<dbReference type="AlphaFoldDB" id="A0A5B8LZG4"/>
<keyword evidence="2 6" id="KW-0489">Methyltransferase</keyword>
<keyword evidence="7" id="KW-1185">Reference proteome</keyword>